<comment type="caution">
    <text evidence="5">The sequence shown here is derived from an EMBL/GenBank/DDBJ whole genome shotgun (WGS) entry which is preliminary data.</text>
</comment>
<keyword evidence="6" id="KW-1185">Reference proteome</keyword>
<name>A0A829YHK1_9GAMM</name>
<dbReference type="AlphaFoldDB" id="A0A829YHK1"/>
<proteinExistence type="predicted"/>
<dbReference type="Pfam" id="PF04970">
    <property type="entry name" value="LRAT"/>
    <property type="match status" value="1"/>
</dbReference>
<evidence type="ECO:0000256" key="2">
    <source>
        <dbReference type="ARBA" id="ARBA00022801"/>
    </source>
</evidence>
<sequence>MEKPNLTLATDLPEPGAHIVTMRRAYAHHGIYLGDGLVAHYAGFVRGLRPGPIEAVSIERFTQGRPLYVIPESSPAFSSTEIVRRALSRVGEHRYHFLNNNCEHFCEWCLRAEHRSYQVDRLLSWPLRLLQRALDVAAKLINLPGWFARVQRGQGRSPVL</sequence>
<evidence type="ECO:0000313" key="6">
    <source>
        <dbReference type="Proteomes" id="UP000445000"/>
    </source>
</evidence>
<dbReference type="GO" id="GO:0004623">
    <property type="term" value="F:phospholipase A2 activity"/>
    <property type="evidence" value="ECO:0007669"/>
    <property type="project" value="TreeGrafter"/>
</dbReference>
<dbReference type="GO" id="GO:0005737">
    <property type="term" value="C:cytoplasm"/>
    <property type="evidence" value="ECO:0007669"/>
    <property type="project" value="TreeGrafter"/>
</dbReference>
<protein>
    <recommendedName>
        <fullName evidence="4">LRAT domain-containing protein</fullName>
    </recommendedName>
</protein>
<accession>A0A829YHK1</accession>
<evidence type="ECO:0000259" key="4">
    <source>
        <dbReference type="PROSITE" id="PS51934"/>
    </source>
</evidence>
<dbReference type="GO" id="GO:0008970">
    <property type="term" value="F:phospholipase A1 activity"/>
    <property type="evidence" value="ECO:0007669"/>
    <property type="project" value="TreeGrafter"/>
</dbReference>
<dbReference type="Gene3D" id="3.90.1720.10">
    <property type="entry name" value="endopeptidase domain like (from Nostoc punctiforme)"/>
    <property type="match status" value="1"/>
</dbReference>
<dbReference type="Proteomes" id="UP000445000">
    <property type="component" value="Unassembled WGS sequence"/>
</dbReference>
<evidence type="ECO:0000313" key="5">
    <source>
        <dbReference type="EMBL" id="GFE82905.1"/>
    </source>
</evidence>
<dbReference type="GO" id="GO:0070292">
    <property type="term" value="P:N-acylphosphatidylethanolamine metabolic process"/>
    <property type="evidence" value="ECO:0007669"/>
    <property type="project" value="TreeGrafter"/>
</dbReference>
<feature type="domain" description="LRAT" evidence="4">
    <location>
        <begin position="18"/>
        <end position="118"/>
    </location>
</feature>
<gene>
    <name evidence="5" type="ORF">GCM10011487_49050</name>
</gene>
<dbReference type="InterPro" id="IPR007053">
    <property type="entry name" value="LRAT_dom"/>
</dbReference>
<keyword evidence="1" id="KW-0808">Transferase</keyword>
<organism evidence="5 6">
    <name type="scientific">Steroidobacter agaridevorans</name>
    <dbReference type="NCBI Taxonomy" id="2695856"/>
    <lineage>
        <taxon>Bacteria</taxon>
        <taxon>Pseudomonadati</taxon>
        <taxon>Pseudomonadota</taxon>
        <taxon>Gammaproteobacteria</taxon>
        <taxon>Steroidobacterales</taxon>
        <taxon>Steroidobacteraceae</taxon>
        <taxon>Steroidobacter</taxon>
    </lineage>
</organism>
<dbReference type="PROSITE" id="PS51934">
    <property type="entry name" value="LRAT"/>
    <property type="match status" value="1"/>
</dbReference>
<evidence type="ECO:0000256" key="3">
    <source>
        <dbReference type="ARBA" id="ARBA00023098"/>
    </source>
</evidence>
<keyword evidence="2" id="KW-0378">Hydrolase</keyword>
<reference evidence="6" key="1">
    <citation type="submission" date="2020-01" db="EMBL/GenBank/DDBJ databases">
        <title>'Steroidobacter agaridevorans' sp. nov., agar-degrading bacteria isolated from rhizosphere soils.</title>
        <authorList>
            <person name="Ikenaga M."/>
            <person name="Kataoka M."/>
            <person name="Murouchi A."/>
            <person name="Katsuragi S."/>
            <person name="Sakai M."/>
        </authorList>
    </citation>
    <scope>NUCLEOTIDE SEQUENCE [LARGE SCALE GENOMIC DNA]</scope>
    <source>
        <strain evidence="6">YU21-B</strain>
    </source>
</reference>
<keyword evidence="3" id="KW-0443">Lipid metabolism</keyword>
<dbReference type="GO" id="GO:0016410">
    <property type="term" value="F:N-acyltransferase activity"/>
    <property type="evidence" value="ECO:0007669"/>
    <property type="project" value="TreeGrafter"/>
</dbReference>
<dbReference type="InterPro" id="IPR051496">
    <property type="entry name" value="H-rev107_PLA/AT"/>
</dbReference>
<evidence type="ECO:0000256" key="1">
    <source>
        <dbReference type="ARBA" id="ARBA00022679"/>
    </source>
</evidence>
<dbReference type="EMBL" id="BLJN01000005">
    <property type="protein sequence ID" value="GFE82905.1"/>
    <property type="molecule type" value="Genomic_DNA"/>
</dbReference>
<dbReference type="RefSeq" id="WP_161814536.1">
    <property type="nucleotide sequence ID" value="NZ_BLJN01000005.1"/>
</dbReference>
<dbReference type="PANTHER" id="PTHR13943:SF77">
    <property type="entry name" value="LRAT DOMAIN-CONTAINING PROTEIN"/>
    <property type="match status" value="1"/>
</dbReference>
<dbReference type="PANTHER" id="PTHR13943">
    <property type="entry name" value="HRAS-LIKE SUPPRESSOR - RELATED"/>
    <property type="match status" value="1"/>
</dbReference>